<comment type="similarity">
    <text evidence="9">Belongs to the peptidase T1B family.</text>
</comment>
<dbReference type="GO" id="GO:0005634">
    <property type="term" value="C:nucleus"/>
    <property type="evidence" value="ECO:0007669"/>
    <property type="project" value="UniProtKB-SubCell"/>
</dbReference>
<keyword evidence="4" id="KW-0645">Protease</keyword>
<keyword evidence="6" id="KW-0378">Hydrolase</keyword>
<evidence type="ECO:0000256" key="2">
    <source>
        <dbReference type="ARBA" id="ARBA00002000"/>
    </source>
</evidence>
<evidence type="ECO:0000313" key="11">
    <source>
        <dbReference type="Proteomes" id="UP001314263"/>
    </source>
</evidence>
<dbReference type="Proteomes" id="UP001314263">
    <property type="component" value="Unassembled WGS sequence"/>
</dbReference>
<comment type="caution">
    <text evidence="10">The sequence shown here is derived from an EMBL/GenBank/DDBJ whole genome shotgun (WGS) entry which is preliminary data.</text>
</comment>
<evidence type="ECO:0000256" key="1">
    <source>
        <dbReference type="ARBA" id="ARBA00001198"/>
    </source>
</evidence>
<evidence type="ECO:0000256" key="3">
    <source>
        <dbReference type="ARBA" id="ARBA00022490"/>
    </source>
</evidence>
<evidence type="ECO:0000256" key="5">
    <source>
        <dbReference type="ARBA" id="ARBA00022698"/>
    </source>
</evidence>
<feature type="active site" description="Nucleophile" evidence="8">
    <location>
        <position position="16"/>
    </location>
</feature>
<keyword evidence="11" id="KW-1185">Reference proteome</keyword>
<dbReference type="PRINTS" id="PR00141">
    <property type="entry name" value="PROTEASOME"/>
</dbReference>
<dbReference type="PANTHER" id="PTHR32194">
    <property type="entry name" value="METALLOPROTEASE TLDD"/>
    <property type="match status" value="1"/>
</dbReference>
<dbReference type="SUPFAM" id="SSF56235">
    <property type="entry name" value="N-terminal nucleophile aminohydrolases (Ntn hydrolases)"/>
    <property type="match status" value="1"/>
</dbReference>
<dbReference type="GO" id="GO:0004298">
    <property type="term" value="F:threonine-type endopeptidase activity"/>
    <property type="evidence" value="ECO:0007669"/>
    <property type="project" value="UniProtKB-KW"/>
</dbReference>
<sequence length="231" mass="24723">MDCSSSQAEQTPQTGTTIVAVTFDGGVVLGADSRVSTGNYVSNRASDKITCLADNAYMLRSGSAADTQAIADYVRHYVHMHTIEENRDPRVKAVAKLVAQINYSNKNMLLGAMIVGGWDPERGGQIYGVPIGGTLVEQAWTTDGSGSTYIWGYLDAAFREGMSRKEAEEIVKTALALAMSRDGSSGGLARLVTLTKAGAERKLINHDDIPAFWDELEVLKTNGNAGTMVVV</sequence>
<dbReference type="InterPro" id="IPR029055">
    <property type="entry name" value="Ntn_hydrolases_N"/>
</dbReference>
<evidence type="ECO:0000313" key="10">
    <source>
        <dbReference type="EMBL" id="CAK0786829.1"/>
    </source>
</evidence>
<dbReference type="EMBL" id="CAUYUE010000015">
    <property type="protein sequence ID" value="CAK0786829.1"/>
    <property type="molecule type" value="Genomic_DNA"/>
</dbReference>
<dbReference type="AlphaFoldDB" id="A0AAV1ILK1"/>
<keyword evidence="9" id="KW-0539">Nucleus</keyword>
<comment type="subunit">
    <text evidence="9">Component of the proteasome complex.</text>
</comment>
<organism evidence="10 11">
    <name type="scientific">Coccomyxa viridis</name>
    <dbReference type="NCBI Taxonomy" id="1274662"/>
    <lineage>
        <taxon>Eukaryota</taxon>
        <taxon>Viridiplantae</taxon>
        <taxon>Chlorophyta</taxon>
        <taxon>core chlorophytes</taxon>
        <taxon>Trebouxiophyceae</taxon>
        <taxon>Trebouxiophyceae incertae sedis</taxon>
        <taxon>Coccomyxaceae</taxon>
        <taxon>Coccomyxa</taxon>
    </lineage>
</organism>
<dbReference type="InterPro" id="IPR000243">
    <property type="entry name" value="Pept_T1A_subB"/>
</dbReference>
<evidence type="ECO:0000256" key="6">
    <source>
        <dbReference type="ARBA" id="ARBA00022801"/>
    </source>
</evidence>
<evidence type="ECO:0000256" key="4">
    <source>
        <dbReference type="ARBA" id="ARBA00022670"/>
    </source>
</evidence>
<comment type="function">
    <text evidence="9">Component of the proteasome, a multicatalytic proteinase complex which is characterized by its ability to cleave peptides with Arg, Phe, Tyr, Leu, and Glu adjacent to the leaving group at neutral or slightly basic pH. The proteasome has an ATP-dependent proteolytic activity.</text>
</comment>
<dbReference type="PROSITE" id="PS51476">
    <property type="entry name" value="PROTEASOME_BETA_2"/>
    <property type="match status" value="1"/>
</dbReference>
<comment type="function">
    <text evidence="2">The proteasome is a multicatalytic proteinase complex which is characterized by its ability to cleave peptides with Arg, Phe, Tyr, Leu, and Glu adjacent to the leaving group at neutral or slightly basic pH. The proteasome has an ATP-dependent proteolytic activity.</text>
</comment>
<evidence type="ECO:0000256" key="9">
    <source>
        <dbReference type="RuleBase" id="RU004203"/>
    </source>
</evidence>
<dbReference type="Gene3D" id="3.60.20.10">
    <property type="entry name" value="Glutamine Phosphoribosylpyrophosphate, subunit 1, domain 1"/>
    <property type="match status" value="1"/>
</dbReference>
<keyword evidence="7 9" id="KW-0647">Proteasome</keyword>
<dbReference type="InterPro" id="IPR001353">
    <property type="entry name" value="Proteasome_sua/b"/>
</dbReference>
<dbReference type="InterPro" id="IPR023333">
    <property type="entry name" value="Proteasome_suB-type"/>
</dbReference>
<dbReference type="Pfam" id="PF00227">
    <property type="entry name" value="Proteasome"/>
    <property type="match status" value="1"/>
</dbReference>
<dbReference type="PROSITE" id="PS00854">
    <property type="entry name" value="PROTEASOME_BETA_1"/>
    <property type="match status" value="1"/>
</dbReference>
<dbReference type="GO" id="GO:0051603">
    <property type="term" value="P:proteolysis involved in protein catabolic process"/>
    <property type="evidence" value="ECO:0007669"/>
    <property type="project" value="InterPro"/>
</dbReference>
<dbReference type="GO" id="GO:0019774">
    <property type="term" value="C:proteasome core complex, beta-subunit complex"/>
    <property type="evidence" value="ECO:0007669"/>
    <property type="project" value="UniProtKB-ARBA"/>
</dbReference>
<evidence type="ECO:0000256" key="8">
    <source>
        <dbReference type="PIRSR" id="PIRSR600243-1"/>
    </source>
</evidence>
<keyword evidence="5" id="KW-0888">Threonine protease</keyword>
<accession>A0AAV1ILK1</accession>
<keyword evidence="3 9" id="KW-0963">Cytoplasm</keyword>
<proteinExistence type="inferred from homology"/>
<protein>
    <recommendedName>
        <fullName evidence="9">Proteasome subunit beta</fullName>
    </recommendedName>
</protein>
<dbReference type="InterPro" id="IPR016050">
    <property type="entry name" value="Proteasome_bsu_CS"/>
</dbReference>
<dbReference type="PANTHER" id="PTHR32194:SF0">
    <property type="entry name" value="ATP-DEPENDENT PROTEASE SUBUNIT HSLV"/>
    <property type="match status" value="1"/>
</dbReference>
<evidence type="ECO:0000256" key="7">
    <source>
        <dbReference type="ARBA" id="ARBA00022942"/>
    </source>
</evidence>
<dbReference type="CDD" id="cd03762">
    <property type="entry name" value="proteasome_beta_type_6"/>
    <property type="match status" value="1"/>
</dbReference>
<reference evidence="10 11" key="1">
    <citation type="submission" date="2023-10" db="EMBL/GenBank/DDBJ databases">
        <authorList>
            <person name="Maclean D."/>
            <person name="Macfadyen A."/>
        </authorList>
    </citation>
    <scope>NUCLEOTIDE SEQUENCE [LARGE SCALE GENOMIC DNA]</scope>
</reference>
<dbReference type="GO" id="GO:0005737">
    <property type="term" value="C:cytoplasm"/>
    <property type="evidence" value="ECO:0007669"/>
    <property type="project" value="UniProtKB-SubCell"/>
</dbReference>
<comment type="subcellular location">
    <subcellularLocation>
        <location evidence="9">Cytoplasm</location>
    </subcellularLocation>
    <subcellularLocation>
        <location evidence="9">Nucleus</location>
    </subcellularLocation>
</comment>
<name>A0AAV1ILK1_9CHLO</name>
<gene>
    <name evidence="10" type="ORF">CVIRNUC_010043</name>
</gene>
<comment type="catalytic activity">
    <reaction evidence="1">
        <text>Cleavage of peptide bonds with very broad specificity.</text>
        <dbReference type="EC" id="3.4.25.1"/>
    </reaction>
</comment>